<feature type="compositionally biased region" description="Polar residues" evidence="1">
    <location>
        <begin position="612"/>
        <end position="626"/>
    </location>
</feature>
<feature type="signal peptide" evidence="3">
    <location>
        <begin position="1"/>
        <end position="19"/>
    </location>
</feature>
<feature type="transmembrane region" description="Helical" evidence="2">
    <location>
        <begin position="1270"/>
        <end position="1293"/>
    </location>
</feature>
<dbReference type="eggNOG" id="ENOG502SEXN">
    <property type="taxonomic scope" value="Eukaryota"/>
</dbReference>
<evidence type="ECO:0000256" key="1">
    <source>
        <dbReference type="SAM" id="MobiDB-lite"/>
    </source>
</evidence>
<dbReference type="InterPro" id="IPR053311">
    <property type="entry name" value="Mucosal_Integrity_Assoc"/>
</dbReference>
<feature type="compositionally biased region" description="Polar residues" evidence="1">
    <location>
        <begin position="333"/>
        <end position="343"/>
    </location>
</feature>
<feature type="compositionally biased region" description="Low complexity" evidence="1">
    <location>
        <begin position="538"/>
        <end position="548"/>
    </location>
</feature>
<feature type="chain" id="PRO_5003999799" evidence="3">
    <location>
        <begin position="20"/>
        <end position="1369"/>
    </location>
</feature>
<protein>
    <submittedName>
        <fullName evidence="5">Mucin-12</fullName>
    </submittedName>
</protein>
<feature type="domain" description="SEA" evidence="4">
    <location>
        <begin position="1058"/>
        <end position="1167"/>
    </location>
</feature>
<feature type="compositionally biased region" description="Low complexity" evidence="1">
    <location>
        <begin position="457"/>
        <end position="473"/>
    </location>
</feature>
<keyword evidence="2" id="KW-1133">Transmembrane helix</keyword>
<feature type="region of interest" description="Disordered" evidence="1">
    <location>
        <begin position="409"/>
        <end position="429"/>
    </location>
</feature>
<feature type="compositionally biased region" description="Low complexity" evidence="1">
    <location>
        <begin position="633"/>
        <end position="667"/>
    </location>
</feature>
<feature type="compositionally biased region" description="Polar residues" evidence="1">
    <location>
        <begin position="767"/>
        <end position="779"/>
    </location>
</feature>
<proteinExistence type="predicted"/>
<dbReference type="SUPFAM" id="SSF82671">
    <property type="entry name" value="SEA domain"/>
    <property type="match status" value="1"/>
</dbReference>
<feature type="compositionally biased region" description="Low complexity" evidence="1">
    <location>
        <begin position="493"/>
        <end position="504"/>
    </location>
</feature>
<gene>
    <name evidence="5" type="ORF">TREES_T100020761</name>
</gene>
<feature type="region of interest" description="Disordered" evidence="1">
    <location>
        <begin position="73"/>
        <end position="102"/>
    </location>
</feature>
<reference evidence="6" key="2">
    <citation type="journal article" date="2013" name="Nat. Commun.">
        <title>Genome of the Chinese tree shrew.</title>
        <authorList>
            <person name="Fan Y."/>
            <person name="Huang Z.Y."/>
            <person name="Cao C.C."/>
            <person name="Chen C.S."/>
            <person name="Chen Y.X."/>
            <person name="Fan D.D."/>
            <person name="He J."/>
            <person name="Hou H.L."/>
            <person name="Hu L."/>
            <person name="Hu X.T."/>
            <person name="Jiang X.T."/>
            <person name="Lai R."/>
            <person name="Lang Y.S."/>
            <person name="Liang B."/>
            <person name="Liao S.G."/>
            <person name="Mu D."/>
            <person name="Ma Y.Y."/>
            <person name="Niu Y.Y."/>
            <person name="Sun X.Q."/>
            <person name="Xia J.Q."/>
            <person name="Xiao J."/>
            <person name="Xiong Z.Q."/>
            <person name="Xu L."/>
            <person name="Yang L."/>
            <person name="Zhang Y."/>
            <person name="Zhao W."/>
            <person name="Zhao X.D."/>
            <person name="Zheng Y.T."/>
            <person name="Zhou J.M."/>
            <person name="Zhu Y.B."/>
            <person name="Zhang G.J."/>
            <person name="Wang J."/>
            <person name="Yao Y.G."/>
        </authorList>
    </citation>
    <scope>NUCLEOTIDE SEQUENCE [LARGE SCALE GENOMIC DNA]</scope>
</reference>
<evidence type="ECO:0000313" key="6">
    <source>
        <dbReference type="Proteomes" id="UP000011518"/>
    </source>
</evidence>
<dbReference type="Pfam" id="PF01390">
    <property type="entry name" value="SEA"/>
    <property type="match status" value="1"/>
</dbReference>
<feature type="compositionally biased region" description="Polar residues" evidence="1">
    <location>
        <begin position="696"/>
        <end position="717"/>
    </location>
</feature>
<feature type="compositionally biased region" description="Polar residues" evidence="1">
    <location>
        <begin position="670"/>
        <end position="690"/>
    </location>
</feature>
<feature type="region of interest" description="Disordered" evidence="1">
    <location>
        <begin position="951"/>
        <end position="987"/>
    </location>
</feature>
<accession>L9K1C5</accession>
<dbReference type="EMBL" id="KB320921">
    <property type="protein sequence ID" value="ELW56466.1"/>
    <property type="molecule type" value="Genomic_DNA"/>
</dbReference>
<dbReference type="Gene3D" id="3.30.70.960">
    <property type="entry name" value="SEA domain"/>
    <property type="match status" value="1"/>
</dbReference>
<feature type="region of interest" description="Disordered" evidence="1">
    <location>
        <begin position="457"/>
        <end position="566"/>
    </location>
</feature>
<feature type="compositionally biased region" description="Polar residues" evidence="1">
    <location>
        <begin position="510"/>
        <end position="536"/>
    </location>
</feature>
<feature type="compositionally biased region" description="Low complexity" evidence="1">
    <location>
        <begin position="252"/>
        <end position="266"/>
    </location>
</feature>
<feature type="compositionally biased region" description="Polar residues" evidence="1">
    <location>
        <begin position="978"/>
        <end position="987"/>
    </location>
</feature>
<feature type="region of interest" description="Disordered" evidence="1">
    <location>
        <begin position="597"/>
        <end position="717"/>
    </location>
</feature>
<evidence type="ECO:0000313" key="5">
    <source>
        <dbReference type="EMBL" id="ELW56466.1"/>
    </source>
</evidence>
<feature type="compositionally biased region" description="Polar residues" evidence="1">
    <location>
        <begin position="184"/>
        <end position="209"/>
    </location>
</feature>
<feature type="region of interest" description="Disordered" evidence="1">
    <location>
        <begin position="177"/>
        <end position="209"/>
    </location>
</feature>
<keyword evidence="6" id="KW-1185">Reference proteome</keyword>
<feature type="region of interest" description="Disordered" evidence="1">
    <location>
        <begin position="115"/>
        <end position="158"/>
    </location>
</feature>
<feature type="compositionally biased region" description="Low complexity" evidence="1">
    <location>
        <begin position="780"/>
        <end position="801"/>
    </location>
</feature>
<feature type="region of interest" description="Disordered" evidence="1">
    <location>
        <begin position="817"/>
        <end position="849"/>
    </location>
</feature>
<feature type="compositionally biased region" description="Low complexity" evidence="1">
    <location>
        <begin position="73"/>
        <end position="100"/>
    </location>
</feature>
<dbReference type="InterPro" id="IPR036364">
    <property type="entry name" value="SEA_dom_sf"/>
</dbReference>
<feature type="compositionally biased region" description="Low complexity" evidence="1">
    <location>
        <begin position="365"/>
        <end position="383"/>
    </location>
</feature>
<dbReference type="Proteomes" id="UP000011518">
    <property type="component" value="Unassembled WGS sequence"/>
</dbReference>
<dbReference type="STRING" id="246437.L9K1C5"/>
<keyword evidence="3" id="KW-0732">Signal</keyword>
<feature type="compositionally biased region" description="Polar residues" evidence="1">
    <location>
        <begin position="141"/>
        <end position="156"/>
    </location>
</feature>
<evidence type="ECO:0000256" key="3">
    <source>
        <dbReference type="SAM" id="SignalP"/>
    </source>
</evidence>
<feature type="region of interest" description="Disordered" evidence="1">
    <location>
        <begin position="227"/>
        <end position="383"/>
    </location>
</feature>
<feature type="compositionally biased region" description="Low complexity" evidence="1">
    <location>
        <begin position="748"/>
        <end position="766"/>
    </location>
</feature>
<feature type="compositionally biased region" description="Polar residues" evidence="1">
    <location>
        <begin position="951"/>
        <end position="963"/>
    </location>
</feature>
<sequence>MLAIWFLLLAPWLWASTNAVAGSSSDVQSETTCGICTILFFLLCILFWVFQFMGKLSGVGTSTVGRRKTTLRSGSSLSTLSPDGSFPTSGSDGTSTGSSTVQPTVSVALSSLPESTLSADTSQTSDSESISSPSGYGEPFASTQVPENTRSTLTGDTTPFTTSVFFTPTISSVTSTSPWDGGITTFSSSPGQLSTTISGPSHSTDSEVISSTTASRSFLSSLSADASLTTSGSGEMSTGSFTVESTVSTALSESSNTTPSPHTSHTTDSKNLPSSPVSGEPSTNTQVPGNASTTQTEETTVFRTASVFFPPTTSSITSSSGNEGSTTSPSNPGRLSTTISASSHHTKSDATSSTTVSGSPPPTLSPDGSLTTSGSDRTSTGSFTVESTVSTAISESANITFSQDTSFTIDNENHLSPSASDEPSTSTQMLENISTSSAVKTTFFATASDFFPPVISSETSSSGNKGSTTSSSNPGHLSTTISASSLPTSLDITSSTTVSGGSWTPLSPEGTLTTSGRNGTSAETSAVKSTMFTDVSESSHSTPSPHTSHTTDRENLSSPAGSHEPFTITQMSQNTSATQTEETTIISMTSSVFTPTISFETSSSPGDGGSVTFPSSPGQLSTTISGSSHRTDSVVTSSTTVSRSFLSSLSPDASLTTSGSGETSTGSFAVESTGSTALSESSNTTPSPHTFHTMDSENLPSSASTSTQMPENISTPSAVETTVFRTTYGFFTPATSTVISSSSRDDGTMSSPSSSRHLSTTMSASSHPSESDTTFSPPVSGNSPSTLSSDGSLTTSGSDGTSIETLTVKSTVSPAFSLSSESTLSPDTYTTDSENLFSPTGSSKPFTSTQMLQNSSTTHIKETTVLTTSSFFTPTISSVTTSSFGYDGSMTSSRSPGSLATTIFTSTDSTDLDVTSSSTVSGTHLSTLSPDGFLPTSGSDGLMTGSFTMESTVSPALSESPNITPSTDTSHTTDSENHVSTSAFDEPPSSTTLFTATSFYFTPTISSVTPSTEDNGSLTSPSKQCQNGRIWNGEECVCPQGFFGYLCLSPLDAFPIEIPEKINATLGVTVKVIYRDFTEDLNNVSSLAYKTLSTQFKTQMSEIYNDLPEYRGMNITRLLNGSIVVEHNILLEADYTPEYQELFANLTKIVKAKIMNETKKHVENITMCKDLFLCFNGEATVVSEAVELGFNFQDQCTQKAAQDFAQFYYVDDLNGRLFCVTKCTPGTKSQMNCHQGKCQLQRSGPRCLCPASNTRWYWGETCAMNVSKSLVYGIVGAVVAVLLVLVAVLTIFLGRAKRKVNRQEYAVSPEWQTGVPGRFQNTGFWEGPNLKEDKFGLEKAYSHFQPSLENVDPTKELRVQRPEVVRTMK</sequence>
<dbReference type="PANTHER" id="PTHR37999">
    <property type="entry name" value="MUCIN-17"/>
    <property type="match status" value="1"/>
</dbReference>
<dbReference type="PROSITE" id="PS50024">
    <property type="entry name" value="SEA"/>
    <property type="match status" value="1"/>
</dbReference>
<feature type="compositionally biased region" description="Polar residues" evidence="1">
    <location>
        <begin position="474"/>
        <end position="492"/>
    </location>
</feature>
<feature type="compositionally biased region" description="Polar residues" evidence="1">
    <location>
        <begin position="241"/>
        <end position="251"/>
    </location>
</feature>
<feature type="compositionally biased region" description="Polar residues" evidence="1">
    <location>
        <begin position="269"/>
        <end position="292"/>
    </location>
</feature>
<feature type="compositionally biased region" description="Low complexity" evidence="1">
    <location>
        <begin position="122"/>
        <end position="134"/>
    </location>
</feature>
<feature type="region of interest" description="Disordered" evidence="1">
    <location>
        <begin position="737"/>
        <end position="801"/>
    </location>
</feature>
<feature type="compositionally biased region" description="Low complexity" evidence="1">
    <location>
        <begin position="311"/>
        <end position="331"/>
    </location>
</feature>
<keyword evidence="2" id="KW-0472">Membrane</keyword>
<evidence type="ECO:0000259" key="4">
    <source>
        <dbReference type="PROSITE" id="PS50024"/>
    </source>
</evidence>
<organism evidence="5 6">
    <name type="scientific">Tupaia chinensis</name>
    <name type="common">Chinese tree shrew</name>
    <name type="synonym">Tupaia belangeri chinensis</name>
    <dbReference type="NCBI Taxonomy" id="246437"/>
    <lineage>
        <taxon>Eukaryota</taxon>
        <taxon>Metazoa</taxon>
        <taxon>Chordata</taxon>
        <taxon>Craniata</taxon>
        <taxon>Vertebrata</taxon>
        <taxon>Euteleostomi</taxon>
        <taxon>Mammalia</taxon>
        <taxon>Eutheria</taxon>
        <taxon>Euarchontoglires</taxon>
        <taxon>Scandentia</taxon>
        <taxon>Tupaiidae</taxon>
        <taxon>Tupaia</taxon>
    </lineage>
</organism>
<evidence type="ECO:0000256" key="2">
    <source>
        <dbReference type="SAM" id="Phobius"/>
    </source>
</evidence>
<reference evidence="6" key="1">
    <citation type="submission" date="2012-07" db="EMBL/GenBank/DDBJ databases">
        <title>Genome of the Chinese tree shrew, a rising model animal genetically related to primates.</title>
        <authorList>
            <person name="Zhang G."/>
            <person name="Fan Y."/>
            <person name="Yao Y."/>
            <person name="Huang Z."/>
        </authorList>
    </citation>
    <scope>NUCLEOTIDE SEQUENCE [LARGE SCALE GENOMIC DNA]</scope>
</reference>
<dbReference type="InterPro" id="IPR000082">
    <property type="entry name" value="SEA_dom"/>
</dbReference>
<keyword evidence="2" id="KW-0812">Transmembrane</keyword>
<name>L9K1C5_TUPCH</name>
<dbReference type="InParanoid" id="L9K1C5"/>
<feature type="compositionally biased region" description="Low complexity" evidence="1">
    <location>
        <begin position="227"/>
        <end position="240"/>
    </location>
</feature>
<dbReference type="PANTHER" id="PTHR37999:SF2">
    <property type="entry name" value="MUCIN-17"/>
    <property type="match status" value="1"/>
</dbReference>